<keyword evidence="2" id="KW-1185">Reference proteome</keyword>
<protein>
    <submittedName>
        <fullName evidence="1">Uncharacterized protein</fullName>
    </submittedName>
</protein>
<name>A0A2N3Y810_SACSN</name>
<sequence>MATAITERRYWLPIANPKERYGGTRHAFDGRRWDGDKSAISICGKKAKMRKATEIEWFSFPTCTS</sequence>
<dbReference type="Proteomes" id="UP000233786">
    <property type="component" value="Unassembled WGS sequence"/>
</dbReference>
<dbReference type="AlphaFoldDB" id="A0A2N3Y810"/>
<evidence type="ECO:0000313" key="2">
    <source>
        <dbReference type="Proteomes" id="UP000233786"/>
    </source>
</evidence>
<organism evidence="1 2">
    <name type="scientific">Saccharopolyspora spinosa</name>
    <dbReference type="NCBI Taxonomy" id="60894"/>
    <lineage>
        <taxon>Bacteria</taxon>
        <taxon>Bacillati</taxon>
        <taxon>Actinomycetota</taxon>
        <taxon>Actinomycetes</taxon>
        <taxon>Pseudonocardiales</taxon>
        <taxon>Pseudonocardiaceae</taxon>
        <taxon>Saccharopolyspora</taxon>
    </lineage>
</organism>
<dbReference type="EMBL" id="PJNB01000001">
    <property type="protein sequence ID" value="PKW19003.1"/>
    <property type="molecule type" value="Genomic_DNA"/>
</dbReference>
<evidence type="ECO:0000313" key="1">
    <source>
        <dbReference type="EMBL" id="PKW19003.1"/>
    </source>
</evidence>
<accession>A0A2N3Y810</accession>
<gene>
    <name evidence="1" type="ORF">A8926_7143</name>
</gene>
<comment type="caution">
    <text evidence="1">The sequence shown here is derived from an EMBL/GenBank/DDBJ whole genome shotgun (WGS) entry which is preliminary data.</text>
</comment>
<reference evidence="1" key="1">
    <citation type="submission" date="2017-12" db="EMBL/GenBank/DDBJ databases">
        <title>Sequencing the genomes of 1000 Actinobacteria strains.</title>
        <authorList>
            <person name="Klenk H.-P."/>
        </authorList>
    </citation>
    <scope>NUCLEOTIDE SEQUENCE [LARGE SCALE GENOMIC DNA]</scope>
    <source>
        <strain evidence="1">DSM 44228</strain>
    </source>
</reference>
<proteinExistence type="predicted"/>